<evidence type="ECO:0000313" key="1">
    <source>
        <dbReference type="EMBL" id="MBC5688146.1"/>
    </source>
</evidence>
<dbReference type="AlphaFoldDB" id="A0A923LHG9"/>
<dbReference type="RefSeq" id="WP_186874780.1">
    <property type="nucleotide sequence ID" value="NZ_JACOPF010000001.1"/>
</dbReference>
<gene>
    <name evidence="1" type="ORF">H8S37_04255</name>
</gene>
<reference evidence="1" key="1">
    <citation type="submission" date="2020-08" db="EMBL/GenBank/DDBJ databases">
        <title>Genome public.</title>
        <authorList>
            <person name="Liu C."/>
            <person name="Sun Q."/>
        </authorList>
    </citation>
    <scope>NUCLEOTIDE SEQUENCE</scope>
    <source>
        <strain evidence="1">NSJ-55</strain>
    </source>
</reference>
<dbReference type="EMBL" id="JACOPF010000001">
    <property type="protein sequence ID" value="MBC5688146.1"/>
    <property type="molecule type" value="Genomic_DNA"/>
</dbReference>
<dbReference type="Proteomes" id="UP000652477">
    <property type="component" value="Unassembled WGS sequence"/>
</dbReference>
<proteinExistence type="predicted"/>
<name>A0A923LHG9_9FIRM</name>
<evidence type="ECO:0000313" key="2">
    <source>
        <dbReference type="Proteomes" id="UP000652477"/>
    </source>
</evidence>
<sequence>MNTNQKALTYLDIHAREVKNIANSKFFLDTIHPSSSEPKNGTYERIVCESVMATFHLDNWTSTARNMYKYLNNKQYEDEFKKISEYMNRIETVCANKYQDIFISKNIYAWIATFDYFTTFNLDDARFLEFLDAFKEELINKPVDGLKFEDTELNAENEKRRGTKDKIVVTTKISILKTLMKEFFHKDDEPEEELISDYDFVREVLDYDLRDDQIEFCEELLDDLTINVDNNSKLMDEKNRKSLLAIVTYATENDMDLDDWIVDYFKRNHIYMNDQRQNFRIMKQDVENYMRQKEKIAV</sequence>
<accession>A0A923LHG9</accession>
<keyword evidence="2" id="KW-1185">Reference proteome</keyword>
<comment type="caution">
    <text evidence="1">The sequence shown here is derived from an EMBL/GenBank/DDBJ whole genome shotgun (WGS) entry which is preliminary data.</text>
</comment>
<protein>
    <submittedName>
        <fullName evidence="1">Uncharacterized protein</fullName>
    </submittedName>
</protein>
<organism evidence="1 2">
    <name type="scientific">Mediterraneibacter hominis</name>
    <dbReference type="NCBI Taxonomy" id="2763054"/>
    <lineage>
        <taxon>Bacteria</taxon>
        <taxon>Bacillati</taxon>
        <taxon>Bacillota</taxon>
        <taxon>Clostridia</taxon>
        <taxon>Lachnospirales</taxon>
        <taxon>Lachnospiraceae</taxon>
        <taxon>Mediterraneibacter</taxon>
    </lineage>
</organism>